<name>A0ABT8BYK1_9VIBR</name>
<dbReference type="RefSeq" id="WP_290313361.1">
    <property type="nucleotide sequence ID" value="NZ_JAUFQC010000027.1"/>
</dbReference>
<keyword evidence="2" id="KW-1185">Reference proteome</keyword>
<accession>A0ABT8BYK1</accession>
<evidence type="ECO:0000313" key="2">
    <source>
        <dbReference type="Proteomes" id="UP001238540"/>
    </source>
</evidence>
<sequence length="41" mass="4646">MIGAELSIQKDGEEHVSVPKFEPADTLTAVFYASNRYHWHA</sequence>
<gene>
    <name evidence="1" type="ORF">QWZ16_21840</name>
</gene>
<reference evidence="2" key="1">
    <citation type="journal article" date="2019" name="Int. J. Syst. Evol. Microbiol.">
        <title>The Global Catalogue of Microorganisms (GCM) 10K type strain sequencing project: providing services to taxonomists for standard genome sequencing and annotation.</title>
        <authorList>
            <consortium name="The Broad Institute Genomics Platform"/>
            <consortium name="The Broad Institute Genome Sequencing Center for Infectious Disease"/>
            <person name="Wu L."/>
            <person name="Ma J."/>
        </authorList>
    </citation>
    <scope>NUCLEOTIDE SEQUENCE [LARGE SCALE GENOMIC DNA]</scope>
    <source>
        <strain evidence="2">CECT 7398</strain>
    </source>
</reference>
<comment type="caution">
    <text evidence="1">The sequence shown here is derived from an EMBL/GenBank/DDBJ whole genome shotgun (WGS) entry which is preliminary data.</text>
</comment>
<evidence type="ECO:0000313" key="1">
    <source>
        <dbReference type="EMBL" id="MDN3612240.1"/>
    </source>
</evidence>
<dbReference type="EMBL" id="JAUFQC010000027">
    <property type="protein sequence ID" value="MDN3612240.1"/>
    <property type="molecule type" value="Genomic_DNA"/>
</dbReference>
<organism evidence="1 2">
    <name type="scientific">Vibrio ostreicida</name>
    <dbReference type="NCBI Taxonomy" id="526588"/>
    <lineage>
        <taxon>Bacteria</taxon>
        <taxon>Pseudomonadati</taxon>
        <taxon>Pseudomonadota</taxon>
        <taxon>Gammaproteobacteria</taxon>
        <taxon>Vibrionales</taxon>
        <taxon>Vibrionaceae</taxon>
        <taxon>Vibrio</taxon>
    </lineage>
</organism>
<protein>
    <submittedName>
        <fullName evidence="1">Uncharacterized protein</fullName>
    </submittedName>
</protein>
<proteinExistence type="predicted"/>
<dbReference type="Proteomes" id="UP001238540">
    <property type="component" value="Unassembled WGS sequence"/>
</dbReference>